<comment type="similarity">
    <text evidence="1">Belongs to the AHA1 family.</text>
</comment>
<reference evidence="3 4" key="1">
    <citation type="journal article" date="2016" name="Nat. Commun.">
        <title>Thousands of microbial genomes shed light on interconnected biogeochemical processes in an aquifer system.</title>
        <authorList>
            <person name="Anantharaman K."/>
            <person name="Brown C.T."/>
            <person name="Hug L.A."/>
            <person name="Sharon I."/>
            <person name="Castelle C.J."/>
            <person name="Probst A.J."/>
            <person name="Thomas B.C."/>
            <person name="Singh A."/>
            <person name="Wilkins M.J."/>
            <person name="Karaoz U."/>
            <person name="Brodie E.L."/>
            <person name="Williams K.H."/>
            <person name="Hubbard S.S."/>
            <person name="Banfield J.F."/>
        </authorList>
    </citation>
    <scope>NUCLEOTIDE SEQUENCE [LARGE SCALE GENOMIC DNA]</scope>
</reference>
<dbReference type="Gene3D" id="3.30.530.20">
    <property type="match status" value="1"/>
</dbReference>
<dbReference type="AlphaFoldDB" id="A0A1F7WHV0"/>
<dbReference type="EMBL" id="MGFJ01000022">
    <property type="protein sequence ID" value="OGM02381.1"/>
    <property type="molecule type" value="Genomic_DNA"/>
</dbReference>
<evidence type="ECO:0000313" key="3">
    <source>
        <dbReference type="EMBL" id="OGM02381.1"/>
    </source>
</evidence>
<sequence>MKTIRKRYLIKAPVVKVWQALINPNVIEKWGGGPAKMSEKTGEEFSLWGGEVHGKNIEVVVNKKLVQEWSSGNWPSPSIATFVLTEKNGSTVLKLLHNKIPDGEAPDIDDVWDLYYLGEIKRLLENS</sequence>
<comment type="caution">
    <text evidence="3">The sequence shown here is derived from an EMBL/GenBank/DDBJ whole genome shotgun (WGS) entry which is preliminary data.</text>
</comment>
<dbReference type="STRING" id="1802471.A2115_02865"/>
<dbReference type="InterPro" id="IPR023393">
    <property type="entry name" value="START-like_dom_sf"/>
</dbReference>
<accession>A0A1F7WHV0</accession>
<proteinExistence type="inferred from homology"/>
<protein>
    <recommendedName>
        <fullName evidence="2">Activator of Hsp90 ATPase homologue 1/2-like C-terminal domain-containing protein</fullName>
    </recommendedName>
</protein>
<name>A0A1F7WHV0_9BACT</name>
<dbReference type="SUPFAM" id="SSF55961">
    <property type="entry name" value="Bet v1-like"/>
    <property type="match status" value="1"/>
</dbReference>
<evidence type="ECO:0000313" key="4">
    <source>
        <dbReference type="Proteomes" id="UP000176198"/>
    </source>
</evidence>
<gene>
    <name evidence="3" type="ORF">A2115_02865</name>
</gene>
<dbReference type="InterPro" id="IPR013538">
    <property type="entry name" value="ASHA1/2-like_C"/>
</dbReference>
<feature type="domain" description="Activator of Hsp90 ATPase homologue 1/2-like C-terminal" evidence="2">
    <location>
        <begin position="11"/>
        <end position="125"/>
    </location>
</feature>
<evidence type="ECO:0000259" key="2">
    <source>
        <dbReference type="Pfam" id="PF08327"/>
    </source>
</evidence>
<organism evidence="3 4">
    <name type="scientific">Candidatus Woesebacteria bacterium GWA1_41_8</name>
    <dbReference type="NCBI Taxonomy" id="1802471"/>
    <lineage>
        <taxon>Bacteria</taxon>
        <taxon>Candidatus Woeseibacteriota</taxon>
    </lineage>
</organism>
<evidence type="ECO:0000256" key="1">
    <source>
        <dbReference type="ARBA" id="ARBA00006817"/>
    </source>
</evidence>
<dbReference type="Pfam" id="PF08327">
    <property type="entry name" value="AHSA1"/>
    <property type="match status" value="1"/>
</dbReference>
<dbReference type="Proteomes" id="UP000176198">
    <property type="component" value="Unassembled WGS sequence"/>
</dbReference>